<evidence type="ECO:0000256" key="5">
    <source>
        <dbReference type="ARBA" id="ARBA00022806"/>
    </source>
</evidence>
<dbReference type="Gene3D" id="1.10.486.10">
    <property type="entry name" value="PCRA, domain 4"/>
    <property type="match status" value="1"/>
</dbReference>
<dbReference type="GO" id="GO:0004527">
    <property type="term" value="F:exonuclease activity"/>
    <property type="evidence" value="ECO:0007669"/>
    <property type="project" value="UniProtKB-KW"/>
</dbReference>
<evidence type="ECO:0000313" key="20">
    <source>
        <dbReference type="Proteomes" id="UP000297014"/>
    </source>
</evidence>
<comment type="caution">
    <text evidence="17">The sequence shown here is derived from an EMBL/GenBank/DDBJ whole genome shotgun (WGS) entry which is preliminary data.</text>
</comment>
<evidence type="ECO:0000256" key="1">
    <source>
        <dbReference type="ARBA" id="ARBA00022722"/>
    </source>
</evidence>
<dbReference type="GO" id="GO:0003677">
    <property type="term" value="F:DNA binding"/>
    <property type="evidence" value="ECO:0007669"/>
    <property type="project" value="UniProtKB-KW"/>
</dbReference>
<keyword evidence="2 14" id="KW-0547">Nucleotide-binding</keyword>
<dbReference type="Pfam" id="PF12705">
    <property type="entry name" value="PDDEXK_1"/>
    <property type="match status" value="1"/>
</dbReference>
<feature type="domain" description="UvrD-like helicase C-terminal" evidence="16">
    <location>
        <begin position="447"/>
        <end position="741"/>
    </location>
</feature>
<dbReference type="PROSITE" id="PS51198">
    <property type="entry name" value="UVRD_HELICASE_ATP_BIND"/>
    <property type="match status" value="1"/>
</dbReference>
<evidence type="ECO:0000256" key="10">
    <source>
        <dbReference type="ARBA" id="ARBA00023235"/>
    </source>
</evidence>
<accession>A0A094YTK3</accession>
<keyword evidence="19" id="KW-1185">Reference proteome</keyword>
<name>A0A094YTK3_ALKAL</name>
<comment type="catalytic activity">
    <reaction evidence="11">
        <text>Couples ATP hydrolysis with the unwinding of duplex DNA by translocating in the 3'-5' direction.</text>
        <dbReference type="EC" id="5.6.2.4"/>
    </reaction>
</comment>
<dbReference type="EMBL" id="ALPT02000046">
    <property type="protein sequence ID" value="KGA96782.1"/>
    <property type="molecule type" value="Genomic_DNA"/>
</dbReference>
<feature type="binding site" evidence="14">
    <location>
        <begin position="22"/>
        <end position="29"/>
    </location>
    <ligand>
        <name>ATP</name>
        <dbReference type="ChEBI" id="CHEBI:30616"/>
    </ligand>
</feature>
<keyword evidence="8" id="KW-0238">DNA-binding</keyword>
<dbReference type="RefSeq" id="WP_003322367.1">
    <property type="nucleotide sequence ID" value="NZ_ALPT02000046.1"/>
</dbReference>
<dbReference type="Pfam" id="PF00580">
    <property type="entry name" value="UvrD-helicase"/>
    <property type="match status" value="1"/>
</dbReference>
<evidence type="ECO:0000256" key="13">
    <source>
        <dbReference type="ARBA" id="ARBA00048988"/>
    </source>
</evidence>
<dbReference type="eggNOG" id="COG1074">
    <property type="taxonomic scope" value="Bacteria"/>
</dbReference>
<dbReference type="CDD" id="cd17932">
    <property type="entry name" value="DEXQc_UvrD"/>
    <property type="match status" value="2"/>
</dbReference>
<dbReference type="EMBL" id="JALP01000167">
    <property type="protein sequence ID" value="THG90205.1"/>
    <property type="molecule type" value="Genomic_DNA"/>
</dbReference>
<reference evidence="17 19" key="1">
    <citation type="journal article" date="2014" name="Genome Announc.">
        <title>Draft Genome Sequence of Bacillus alcalophilus AV1934, a Classic Alkaliphile Isolated from Human Feces in 1934.</title>
        <authorList>
            <person name="Attie O."/>
            <person name="Jayaprakash A."/>
            <person name="Shah H."/>
            <person name="Paulsen I.T."/>
            <person name="Morino M."/>
            <person name="Takahashi Y."/>
            <person name="Narumi I."/>
            <person name="Sachidanandam R."/>
            <person name="Satoh K."/>
            <person name="Ito M."/>
            <person name="Krulwich T.A."/>
        </authorList>
    </citation>
    <scope>NUCLEOTIDE SEQUENCE [LARGE SCALE GENOMIC DNA]</scope>
    <source>
        <strain evidence="17 19">AV1934</strain>
    </source>
</reference>
<dbReference type="AlphaFoldDB" id="A0A094YTK3"/>
<dbReference type="SUPFAM" id="SSF52540">
    <property type="entry name" value="P-loop containing nucleoside triphosphate hydrolases"/>
    <property type="match status" value="1"/>
</dbReference>
<dbReference type="GO" id="GO:0000725">
    <property type="term" value="P:recombinational repair"/>
    <property type="evidence" value="ECO:0007669"/>
    <property type="project" value="TreeGrafter"/>
</dbReference>
<evidence type="ECO:0000256" key="4">
    <source>
        <dbReference type="ARBA" id="ARBA00022801"/>
    </source>
</evidence>
<reference evidence="18 20" key="2">
    <citation type="submission" date="2014-01" db="EMBL/GenBank/DDBJ databases">
        <title>Draft genome sequencing of Bacillus alcalophilus CGMCC 1.3604.</title>
        <authorList>
            <person name="Yang J."/>
            <person name="Diao L."/>
            <person name="Yang S."/>
        </authorList>
    </citation>
    <scope>NUCLEOTIDE SEQUENCE [LARGE SCALE GENOMIC DNA]</scope>
    <source>
        <strain evidence="18 20">CGMCC 1.3604</strain>
    </source>
</reference>
<evidence type="ECO:0000256" key="9">
    <source>
        <dbReference type="ARBA" id="ARBA00023204"/>
    </source>
</evidence>
<evidence type="ECO:0000313" key="18">
    <source>
        <dbReference type="EMBL" id="THG90205.1"/>
    </source>
</evidence>
<evidence type="ECO:0000313" key="19">
    <source>
        <dbReference type="Proteomes" id="UP000002754"/>
    </source>
</evidence>
<evidence type="ECO:0000256" key="6">
    <source>
        <dbReference type="ARBA" id="ARBA00022839"/>
    </source>
</evidence>
<dbReference type="InterPro" id="IPR011604">
    <property type="entry name" value="PDDEXK-like_dom_sf"/>
</dbReference>
<dbReference type="GO" id="GO:0005524">
    <property type="term" value="F:ATP binding"/>
    <property type="evidence" value="ECO:0007669"/>
    <property type="project" value="UniProtKB-UniRule"/>
</dbReference>
<evidence type="ECO:0000256" key="12">
    <source>
        <dbReference type="ARBA" id="ARBA00034808"/>
    </source>
</evidence>
<evidence type="ECO:0000256" key="3">
    <source>
        <dbReference type="ARBA" id="ARBA00022763"/>
    </source>
</evidence>
<keyword evidence="4 14" id="KW-0378">Hydrolase</keyword>
<dbReference type="SUPFAM" id="SSF52980">
    <property type="entry name" value="Restriction endonuclease-like"/>
    <property type="match status" value="1"/>
</dbReference>
<dbReference type="InterPro" id="IPR038726">
    <property type="entry name" value="PDDEXK_AddAB-type"/>
</dbReference>
<keyword evidence="5 14" id="KW-0347">Helicase</keyword>
<keyword evidence="10" id="KW-0413">Isomerase</keyword>
<keyword evidence="6" id="KW-0269">Exonuclease</keyword>
<keyword evidence="3" id="KW-0227">DNA damage</keyword>
<dbReference type="GO" id="GO:0005829">
    <property type="term" value="C:cytosol"/>
    <property type="evidence" value="ECO:0007669"/>
    <property type="project" value="TreeGrafter"/>
</dbReference>
<dbReference type="Gene3D" id="3.40.50.300">
    <property type="entry name" value="P-loop containing nucleotide triphosphate hydrolases"/>
    <property type="match status" value="4"/>
</dbReference>
<organism evidence="17 19">
    <name type="scientific">Alkalihalobacillus alcalophilus ATCC 27647 = CGMCC 1.3604</name>
    <dbReference type="NCBI Taxonomy" id="1218173"/>
    <lineage>
        <taxon>Bacteria</taxon>
        <taxon>Bacillati</taxon>
        <taxon>Bacillota</taxon>
        <taxon>Bacilli</taxon>
        <taxon>Bacillales</taxon>
        <taxon>Bacillaceae</taxon>
        <taxon>Alkalihalobacillus</taxon>
    </lineage>
</organism>
<evidence type="ECO:0000259" key="15">
    <source>
        <dbReference type="PROSITE" id="PS51198"/>
    </source>
</evidence>
<dbReference type="GO" id="GO:0033202">
    <property type="term" value="C:DNA helicase complex"/>
    <property type="evidence" value="ECO:0007669"/>
    <property type="project" value="TreeGrafter"/>
</dbReference>
<protein>
    <recommendedName>
        <fullName evidence="12">DNA 3'-5' helicase</fullName>
        <ecNumber evidence="12">5.6.2.4</ecNumber>
    </recommendedName>
</protein>
<dbReference type="PANTHER" id="PTHR11070">
    <property type="entry name" value="UVRD / RECB / PCRA DNA HELICASE FAMILY MEMBER"/>
    <property type="match status" value="1"/>
</dbReference>
<evidence type="ECO:0000256" key="7">
    <source>
        <dbReference type="ARBA" id="ARBA00022840"/>
    </source>
</evidence>
<evidence type="ECO:0000256" key="14">
    <source>
        <dbReference type="PROSITE-ProRule" id="PRU00560"/>
    </source>
</evidence>
<evidence type="ECO:0000256" key="2">
    <source>
        <dbReference type="ARBA" id="ARBA00022741"/>
    </source>
</evidence>
<dbReference type="PANTHER" id="PTHR11070:SF48">
    <property type="entry name" value="ATP-DEPENDENT HELICASE_NUCLEASE SUBUNIT A"/>
    <property type="match status" value="1"/>
</dbReference>
<evidence type="ECO:0000256" key="11">
    <source>
        <dbReference type="ARBA" id="ARBA00034617"/>
    </source>
</evidence>
<dbReference type="InterPro" id="IPR011335">
    <property type="entry name" value="Restrct_endonuc-II-like"/>
</dbReference>
<comment type="catalytic activity">
    <reaction evidence="13">
        <text>ATP + H2O = ADP + phosphate + H(+)</text>
        <dbReference type="Rhea" id="RHEA:13065"/>
        <dbReference type="ChEBI" id="CHEBI:15377"/>
        <dbReference type="ChEBI" id="CHEBI:15378"/>
        <dbReference type="ChEBI" id="CHEBI:30616"/>
        <dbReference type="ChEBI" id="CHEBI:43474"/>
        <dbReference type="ChEBI" id="CHEBI:456216"/>
        <dbReference type="EC" id="5.6.2.4"/>
    </reaction>
</comment>
<evidence type="ECO:0000313" key="17">
    <source>
        <dbReference type="EMBL" id="KGA96782.1"/>
    </source>
</evidence>
<sequence>MKFNQAQEQAIFNEHSLVVISAGAGSGKTRVLTERIVYLCDLKRTNPEHRMGVTIDEIVAITFTEKAAREMKDRIRSRINEKIADSVEDEEQRFWLEQKDALERTIISTFHSFCQQILSQYAIYAKLPPRIKVIDELEANQLKKELIQKLFQQAAFVERAEPFFDYLTKDSLTDYLFSILNQMREWFVGPSKVQELRVEEMVEIQKAAVRQQLLEKIQSFHTKANDYIRQFSAYGELTAAQKKHVQKIETGFANLHERLPVREYLEICEECMPNRTDKKWQEQIPPLYDLFELEWKPLKKWWKDMSGSIGFSEQSVDLLKRLVELIKQFDYAYQSRKDYLGFVDFSDLQQKAVSLLNNPSIQAACRKQYRHFMIDEFQDTNQLQLEMLKRIDPDYQFIVGDTKQSIYRFRGANVSLMNQLEEDAETDQDAETILMNTNYRTTDPVIQTVNHIFSSIMKPEPDFAFETKYTALEAAREPESIEKKSIELFKTDEDEDQYIQLARRLVTMMEEGKPLVNSNGEWQRPSWKDIAILIPTRTQLLQLERALTAYQIPYTVYGGIAFFQRQEVIDFIHFIRWLNRPFEELYLTALLRSPLIGLTLNELLDIQEQLEEGQSLYEFLYTLKNELIAGPVIFEAALKLQGWLEAYISSKPTQSISSYLQRMFEDIGLKNSLLLQENGLQKVKNVEKLIGLLEQNQCRLYEEMVEVIDERMQLSEKEGEAEIERLDGDALHIMTVHASKGLEFPIVCLPQMDRRPRPDAGLIRFHPELGIVFRLESDEEEEQITAVVETPGYPIAKELGNLEAREEEKRLFYVAATRARDHLLMVGCEKGSKHSWLEMVEYAQSATGLSQLIEEEIGTLSEQVWLPVGQNYEVPKLLKSREVLTPLSVSEVMTFIHDKGTYFERYVLGLEEERSSNEHSPTQEEALPIKANEFGTIVHKACELLDNGIDEEQAIDQSLNKISEADVKEKVRLELQELLKTYNQKIRAQLGRPVANEWSFSFPLAQAGAEIIGEIDKIVEREGMIHLIDFKTNKIEQTGGELLSIYEPQLYLYKMAYEYQVQKAVESTSLFVFRDQHKPIHSLVFSEANEKKLMTEIQELVRRKKTATAKSEWLASSQ</sequence>
<keyword evidence="7 14" id="KW-0067">ATP-binding</keyword>
<keyword evidence="9" id="KW-0234">DNA repair</keyword>
<dbReference type="InterPro" id="IPR014016">
    <property type="entry name" value="UvrD-like_ATP-bd"/>
</dbReference>
<dbReference type="InterPro" id="IPR014017">
    <property type="entry name" value="DNA_helicase_UvrD-like_C"/>
</dbReference>
<dbReference type="PROSITE" id="PS51217">
    <property type="entry name" value="UVRD_HELICASE_CTER"/>
    <property type="match status" value="1"/>
</dbReference>
<dbReference type="EC" id="5.6.2.4" evidence="12"/>
<proteinExistence type="predicted"/>
<dbReference type="Proteomes" id="UP000002754">
    <property type="component" value="Unassembled WGS sequence"/>
</dbReference>
<keyword evidence="1" id="KW-0540">Nuclease</keyword>
<evidence type="ECO:0000259" key="16">
    <source>
        <dbReference type="PROSITE" id="PS51217"/>
    </source>
</evidence>
<gene>
    <name evidence="18" type="ORF">AJ85_12235</name>
    <name evidence="17" type="ORF">BALCAV_0213995</name>
</gene>
<dbReference type="Pfam" id="PF13361">
    <property type="entry name" value="UvrD_C"/>
    <property type="match status" value="1"/>
</dbReference>
<dbReference type="Proteomes" id="UP000297014">
    <property type="component" value="Unassembled WGS sequence"/>
</dbReference>
<dbReference type="GO" id="GO:0043138">
    <property type="term" value="F:3'-5' DNA helicase activity"/>
    <property type="evidence" value="ECO:0007669"/>
    <property type="project" value="UniProtKB-EC"/>
</dbReference>
<feature type="domain" description="UvrD-like helicase ATP-binding" evidence="15">
    <location>
        <begin position="1"/>
        <end position="442"/>
    </location>
</feature>
<dbReference type="STRING" id="1218173.BALCAV_0213995"/>
<dbReference type="InterPro" id="IPR000212">
    <property type="entry name" value="DNA_helicase_UvrD/REP"/>
</dbReference>
<dbReference type="Gene3D" id="3.90.320.10">
    <property type="match status" value="1"/>
</dbReference>
<dbReference type="InterPro" id="IPR027417">
    <property type="entry name" value="P-loop_NTPase"/>
</dbReference>
<evidence type="ECO:0000256" key="8">
    <source>
        <dbReference type="ARBA" id="ARBA00023125"/>
    </source>
</evidence>
<dbReference type="OrthoDB" id="9810135at2"/>